<keyword evidence="2" id="KW-1185">Reference proteome</keyword>
<dbReference type="Proteomes" id="UP000828048">
    <property type="component" value="Chromosome 8"/>
</dbReference>
<organism evidence="1 2">
    <name type="scientific">Vaccinium darrowii</name>
    <dbReference type="NCBI Taxonomy" id="229202"/>
    <lineage>
        <taxon>Eukaryota</taxon>
        <taxon>Viridiplantae</taxon>
        <taxon>Streptophyta</taxon>
        <taxon>Embryophyta</taxon>
        <taxon>Tracheophyta</taxon>
        <taxon>Spermatophyta</taxon>
        <taxon>Magnoliopsida</taxon>
        <taxon>eudicotyledons</taxon>
        <taxon>Gunneridae</taxon>
        <taxon>Pentapetalae</taxon>
        <taxon>asterids</taxon>
        <taxon>Ericales</taxon>
        <taxon>Ericaceae</taxon>
        <taxon>Vaccinioideae</taxon>
        <taxon>Vaccinieae</taxon>
        <taxon>Vaccinium</taxon>
    </lineage>
</organism>
<evidence type="ECO:0000313" key="2">
    <source>
        <dbReference type="Proteomes" id="UP000828048"/>
    </source>
</evidence>
<protein>
    <submittedName>
        <fullName evidence="1">Uncharacterized protein</fullName>
    </submittedName>
</protein>
<gene>
    <name evidence="1" type="ORF">Vadar_005871</name>
</gene>
<comment type="caution">
    <text evidence="1">The sequence shown here is derived from an EMBL/GenBank/DDBJ whole genome shotgun (WGS) entry which is preliminary data.</text>
</comment>
<reference evidence="1 2" key="1">
    <citation type="journal article" date="2021" name="Hortic Res">
        <title>High-quality reference genome and annotation aids understanding of berry development for evergreen blueberry (Vaccinium darrowii).</title>
        <authorList>
            <person name="Yu J."/>
            <person name="Hulse-Kemp A.M."/>
            <person name="Babiker E."/>
            <person name="Staton M."/>
        </authorList>
    </citation>
    <scope>NUCLEOTIDE SEQUENCE [LARGE SCALE GENOMIC DNA]</scope>
    <source>
        <strain evidence="2">cv. NJ 8807/NJ 8810</strain>
        <tissue evidence="1">Young leaf</tissue>
    </source>
</reference>
<evidence type="ECO:0000313" key="1">
    <source>
        <dbReference type="EMBL" id="KAH7851005.1"/>
    </source>
</evidence>
<sequence length="255" mass="28164">MKVSSPYPVLGNRPIDQWKVTELKEELKRRKLTTRGLKEDLIKRLDEAIREESESALENADNGFDGPPQPVEGNVQMGEVTRGTDSASDEEMECNDTYGETGLEGSVVSELAMNVPESQNNDSQNMRGDLKSELENEIKPSHEASELNSSNPNNQVSEVSTVLGFQVKSDSISTDCVSINEKNELKDNIIADNVQLELDVKTEMVQPSTSNVFPDGGKLHPMDVEDTHGKKLPIEEEENTHVANSEMSNKNFGAD</sequence>
<dbReference type="EMBL" id="CM037158">
    <property type="protein sequence ID" value="KAH7851005.1"/>
    <property type="molecule type" value="Genomic_DNA"/>
</dbReference>
<proteinExistence type="predicted"/>
<accession>A0ACB7YBW1</accession>
<name>A0ACB7YBW1_9ERIC</name>